<comment type="caution">
    <text evidence="2">The sequence shown here is derived from an EMBL/GenBank/DDBJ whole genome shotgun (WGS) entry which is preliminary data.</text>
</comment>
<dbReference type="Proteomes" id="UP000247150">
    <property type="component" value="Unassembled WGS sequence"/>
</dbReference>
<dbReference type="RefSeq" id="WP_258309294.1">
    <property type="nucleotide sequence ID" value="NZ_QGTW01000003.1"/>
</dbReference>
<dbReference type="EMBL" id="QGTW01000003">
    <property type="protein sequence ID" value="PWW30195.1"/>
    <property type="molecule type" value="Genomic_DNA"/>
</dbReference>
<sequence>MPQKGMSKKLRQAVQHANETTPSSRANTEPHTSKTVKTKSNR</sequence>
<feature type="compositionally biased region" description="Polar residues" evidence="1">
    <location>
        <begin position="15"/>
        <end position="33"/>
    </location>
</feature>
<feature type="compositionally biased region" description="Basic residues" evidence="1">
    <location>
        <begin position="1"/>
        <end position="11"/>
    </location>
</feature>
<name>A0A2V3A1B8_9BACI</name>
<protein>
    <submittedName>
        <fullName evidence="2">Uncharacterized protein</fullName>
    </submittedName>
</protein>
<proteinExistence type="predicted"/>
<organism evidence="2 3">
    <name type="scientific">Cytobacillus oceanisediminis</name>
    <dbReference type="NCBI Taxonomy" id="665099"/>
    <lineage>
        <taxon>Bacteria</taxon>
        <taxon>Bacillati</taxon>
        <taxon>Bacillota</taxon>
        <taxon>Bacilli</taxon>
        <taxon>Bacillales</taxon>
        <taxon>Bacillaceae</taxon>
        <taxon>Cytobacillus</taxon>
    </lineage>
</organism>
<evidence type="ECO:0000256" key="1">
    <source>
        <dbReference type="SAM" id="MobiDB-lite"/>
    </source>
</evidence>
<accession>A0A2V3A1B8</accession>
<evidence type="ECO:0000313" key="2">
    <source>
        <dbReference type="EMBL" id="PWW30195.1"/>
    </source>
</evidence>
<reference evidence="2 3" key="1">
    <citation type="submission" date="2018-05" db="EMBL/GenBank/DDBJ databases">
        <title>Freshwater and sediment microbial communities from various areas in North America, analyzing microbe dynamics in response to fracking.</title>
        <authorList>
            <person name="Lamendella R."/>
        </authorList>
    </citation>
    <scope>NUCLEOTIDE SEQUENCE [LARGE SCALE GENOMIC DNA]</scope>
    <source>
        <strain evidence="2 3">15_TX</strain>
    </source>
</reference>
<gene>
    <name evidence="2" type="ORF">DFO73_10377</name>
</gene>
<feature type="region of interest" description="Disordered" evidence="1">
    <location>
        <begin position="1"/>
        <end position="42"/>
    </location>
</feature>
<evidence type="ECO:0000313" key="3">
    <source>
        <dbReference type="Proteomes" id="UP000247150"/>
    </source>
</evidence>
<dbReference type="AlphaFoldDB" id="A0A2V3A1B8"/>